<evidence type="ECO:0000313" key="2">
    <source>
        <dbReference type="Proteomes" id="UP001162905"/>
    </source>
</evidence>
<dbReference type="Proteomes" id="UP001162905">
    <property type="component" value="Unassembled WGS sequence"/>
</dbReference>
<organism evidence="1 2">
    <name type="scientific">Pseudomonas petrae</name>
    <dbReference type="NCBI Taxonomy" id="2912190"/>
    <lineage>
        <taxon>Bacteria</taxon>
        <taxon>Pseudomonadati</taxon>
        <taxon>Pseudomonadota</taxon>
        <taxon>Gammaproteobacteria</taxon>
        <taxon>Pseudomonadales</taxon>
        <taxon>Pseudomonadaceae</taxon>
        <taxon>Pseudomonas</taxon>
    </lineage>
</organism>
<proteinExistence type="predicted"/>
<accession>A0ABS9I0T5</accession>
<name>A0ABS9I0T5_9PSED</name>
<protein>
    <submittedName>
        <fullName evidence="1">Uncharacterized protein</fullName>
    </submittedName>
</protein>
<evidence type="ECO:0000313" key="1">
    <source>
        <dbReference type="EMBL" id="MCF7540621.1"/>
    </source>
</evidence>
<gene>
    <name evidence="1" type="ORF">L4G47_00095</name>
</gene>
<sequence>MSCDNELKVLCQALVAQQFESVHDAERALERFEELTTPAMVLAILDQLEQARHG</sequence>
<reference evidence="1" key="1">
    <citation type="submission" date="2022-01" db="EMBL/GenBank/DDBJ databases">
        <title>Pseudomonas sp. nov. isolated from Antarctic regolith.</title>
        <authorList>
            <person name="Novakova D."/>
            <person name="Sedlar K."/>
        </authorList>
    </citation>
    <scope>NUCLEOTIDE SEQUENCE</scope>
    <source>
        <strain evidence="1">P2647</strain>
    </source>
</reference>
<comment type="caution">
    <text evidence="1">The sequence shown here is derived from an EMBL/GenBank/DDBJ whole genome shotgun (WGS) entry which is preliminary data.</text>
</comment>
<keyword evidence="2" id="KW-1185">Reference proteome</keyword>
<dbReference type="EMBL" id="JAKJXH010000001">
    <property type="protein sequence ID" value="MCF7540621.1"/>
    <property type="molecule type" value="Genomic_DNA"/>
</dbReference>
<dbReference type="RefSeq" id="WP_237249955.1">
    <property type="nucleotide sequence ID" value="NZ_JAKJXE010000011.1"/>
</dbReference>